<dbReference type="InterPro" id="IPR000432">
    <property type="entry name" value="DNA_mismatch_repair_MutS_C"/>
</dbReference>
<dbReference type="FunFam" id="3.40.50.300:FF:000870">
    <property type="entry name" value="MutS protein homolog 4"/>
    <property type="match status" value="1"/>
</dbReference>
<dbReference type="Pfam" id="PF05190">
    <property type="entry name" value="MutS_IV"/>
    <property type="match status" value="1"/>
</dbReference>
<dbReference type="InterPro" id="IPR007696">
    <property type="entry name" value="DNA_mismatch_repair_MutS_core"/>
</dbReference>
<keyword evidence="3 9" id="KW-0547">Nucleotide-binding</keyword>
<dbReference type="InterPro" id="IPR007695">
    <property type="entry name" value="DNA_mismatch_repair_MutS-lik_N"/>
</dbReference>
<dbReference type="PIRSF" id="PIRSF037677">
    <property type="entry name" value="DNA_mis_repair_Msh6"/>
    <property type="match status" value="1"/>
</dbReference>
<protein>
    <recommendedName>
        <fullName evidence="2 9">DNA mismatch repair protein MutS</fullName>
    </recommendedName>
</protein>
<dbReference type="SUPFAM" id="SSF53150">
    <property type="entry name" value="DNA repair protein MutS, domain II"/>
    <property type="match status" value="1"/>
</dbReference>
<dbReference type="Gene3D" id="6.10.140.430">
    <property type="match status" value="1"/>
</dbReference>
<dbReference type="InterPro" id="IPR036678">
    <property type="entry name" value="MutS_con_dom_sf"/>
</dbReference>
<dbReference type="GO" id="GO:0003684">
    <property type="term" value="F:damaged DNA binding"/>
    <property type="evidence" value="ECO:0007669"/>
    <property type="project" value="UniProtKB-UniRule"/>
</dbReference>
<keyword evidence="13" id="KW-1185">Reference proteome</keyword>
<sequence>MAKVTPARRQYLEIKAQFPDCLLFFRMGDFYEMFDEDAIIASRELDIALTSRKHSTKSEPVPMAGVPHHAVENYVARLIERGYHVAVCDQLSEPDGRGIVDRDVTRVITPGTVIEPELLMENQANYLLCIIPDGDPETGRWQRAGLAYADISTGEFAATQLQGENVGVLVLEELARLTPKEVIMPQSWANRGVSLPEGIHLTPIDDWISEYRTADEGLRHHFHVSTLDGYGLGEQPYAICAAGAVLHYLRATQMNSLAQLTTIRSYSTASFMVLDQFTRRNLEITQTIRSGKTRGSVLGVLDRTITSMGARLLRMWMTQPLLEIRRLNARLDAVEALTQDEVLRQELTQTLANVSDIERLINRLMIGKAGPRDLISLRDSLATIPRIIDNLQGISALEALLERLDPCEEIYQLISDALTDEPPATINNIGIIRPGYSEELDHILSSTRDARDWIGNLEPHERRRTGIPTIKVGYNKVHGYYIEVTKAHVDKVPEDYIRRQTLVNAERYITPELKEYETLVLNAEEEILQTERRLFDEVCKQIAAEGGRLLKTARAIAHLDVFLALATVAVNEGYIRPTLTEDDTLTISGGRHPVVEKLLESGTRYVANDTHFDDASRIHIITGPNMSGKSTYIRQVAIITLMAQIGSFVPADEATIGLVDRIFARIGAQDEIHAGQSTFMVEMVETARLLSGSSNRSLVILDEIGRGTSTYDGLAIARAVIEYIHNNPRLNNRTLFATHYHELTELPNILPRCRNYSVSVAEQGENIVFLHKVVPGGADQSYGVHVAQLAGMPRPVVERARELLAQLESDGSDFSLPASNGDKHPKKDAPQQLSMFDARPNPAIEALRQLEVDHLSPLEALTKLYELKRLVDVE</sequence>
<gene>
    <name evidence="9 12" type="primary">mutS</name>
    <name evidence="12" type="ORF">G4Y79_17895</name>
</gene>
<keyword evidence="7 9" id="KW-0234">DNA repair</keyword>
<dbReference type="SMART" id="SM00534">
    <property type="entry name" value="MUTSac"/>
    <property type="match status" value="1"/>
</dbReference>
<dbReference type="GO" id="GO:0005524">
    <property type="term" value="F:ATP binding"/>
    <property type="evidence" value="ECO:0007669"/>
    <property type="project" value="UniProtKB-UniRule"/>
</dbReference>
<evidence type="ECO:0000256" key="2">
    <source>
        <dbReference type="ARBA" id="ARBA00021982"/>
    </source>
</evidence>
<dbReference type="SMART" id="SM00533">
    <property type="entry name" value="MUTSd"/>
    <property type="match status" value="1"/>
</dbReference>
<dbReference type="Gene3D" id="1.10.1420.10">
    <property type="match status" value="2"/>
</dbReference>
<dbReference type="InterPro" id="IPR017261">
    <property type="entry name" value="DNA_mismatch_repair_MutS/MSH"/>
</dbReference>
<keyword evidence="4 9" id="KW-0227">DNA damage</keyword>
<dbReference type="FunFam" id="3.40.1170.10:FF:000001">
    <property type="entry name" value="DNA mismatch repair protein MutS"/>
    <property type="match status" value="1"/>
</dbReference>
<feature type="domain" description="DNA mismatch repair proteins mutS family" evidence="11">
    <location>
        <begin position="697"/>
        <end position="713"/>
    </location>
</feature>
<dbReference type="Proteomes" id="UP000594468">
    <property type="component" value="Chromosome"/>
</dbReference>
<evidence type="ECO:0000256" key="10">
    <source>
        <dbReference type="RuleBase" id="RU003756"/>
    </source>
</evidence>
<evidence type="ECO:0000256" key="1">
    <source>
        <dbReference type="ARBA" id="ARBA00006271"/>
    </source>
</evidence>
<evidence type="ECO:0000313" key="12">
    <source>
        <dbReference type="EMBL" id="QPC81547.1"/>
    </source>
</evidence>
<feature type="binding site" evidence="9">
    <location>
        <begin position="623"/>
        <end position="630"/>
    </location>
    <ligand>
        <name>ATP</name>
        <dbReference type="ChEBI" id="CHEBI:30616"/>
    </ligand>
</feature>
<organism evidence="12 13">
    <name type="scientific">Phototrophicus methaneseepsis</name>
    <dbReference type="NCBI Taxonomy" id="2710758"/>
    <lineage>
        <taxon>Bacteria</taxon>
        <taxon>Bacillati</taxon>
        <taxon>Chloroflexota</taxon>
        <taxon>Candidatus Thermofontia</taxon>
        <taxon>Phototrophicales</taxon>
        <taxon>Phototrophicaceae</taxon>
        <taxon>Phototrophicus</taxon>
    </lineage>
</organism>
<dbReference type="PROSITE" id="PS00486">
    <property type="entry name" value="DNA_MISMATCH_REPAIR_2"/>
    <property type="match status" value="1"/>
</dbReference>
<dbReference type="RefSeq" id="WP_195169619.1">
    <property type="nucleotide sequence ID" value="NZ_CP062983.1"/>
</dbReference>
<dbReference type="Pfam" id="PF05188">
    <property type="entry name" value="MutS_II"/>
    <property type="match status" value="1"/>
</dbReference>
<dbReference type="Gene3D" id="3.40.50.300">
    <property type="entry name" value="P-loop containing nucleotide triphosphate hydrolases"/>
    <property type="match status" value="1"/>
</dbReference>
<dbReference type="CDD" id="cd03284">
    <property type="entry name" value="ABC_MutS1"/>
    <property type="match status" value="1"/>
</dbReference>
<dbReference type="Pfam" id="PF05192">
    <property type="entry name" value="MutS_III"/>
    <property type="match status" value="1"/>
</dbReference>
<dbReference type="InterPro" id="IPR045076">
    <property type="entry name" value="MutS"/>
</dbReference>
<dbReference type="FunFam" id="1.10.1420.10:FF:000001">
    <property type="entry name" value="DNA mismatch repair protein MutS"/>
    <property type="match status" value="1"/>
</dbReference>
<evidence type="ECO:0000256" key="7">
    <source>
        <dbReference type="ARBA" id="ARBA00023204"/>
    </source>
</evidence>
<accession>A0A7S8E728</accession>
<keyword evidence="5 9" id="KW-0067">ATP-binding</keyword>
<dbReference type="NCBIfam" id="NF003810">
    <property type="entry name" value="PRK05399.1"/>
    <property type="match status" value="1"/>
</dbReference>
<dbReference type="Pfam" id="PF01624">
    <property type="entry name" value="MutS_I"/>
    <property type="match status" value="1"/>
</dbReference>
<dbReference type="GO" id="GO:0006298">
    <property type="term" value="P:mismatch repair"/>
    <property type="evidence" value="ECO:0007669"/>
    <property type="project" value="UniProtKB-UniRule"/>
</dbReference>
<evidence type="ECO:0000256" key="8">
    <source>
        <dbReference type="ARBA" id="ARBA00024647"/>
    </source>
</evidence>
<name>A0A7S8E728_9CHLR</name>
<dbReference type="Pfam" id="PF00488">
    <property type="entry name" value="MutS_V"/>
    <property type="match status" value="1"/>
</dbReference>
<dbReference type="Gene3D" id="3.40.1170.10">
    <property type="entry name" value="DNA repair protein MutS, domain I"/>
    <property type="match status" value="1"/>
</dbReference>
<evidence type="ECO:0000259" key="11">
    <source>
        <dbReference type="PROSITE" id="PS00486"/>
    </source>
</evidence>
<dbReference type="SUPFAM" id="SSF52540">
    <property type="entry name" value="P-loop containing nucleoside triphosphate hydrolases"/>
    <property type="match status" value="1"/>
</dbReference>
<dbReference type="PANTHER" id="PTHR11361:SF34">
    <property type="entry name" value="DNA MISMATCH REPAIR PROTEIN MSH1, MITOCHONDRIAL"/>
    <property type="match status" value="1"/>
</dbReference>
<dbReference type="NCBIfam" id="TIGR01070">
    <property type="entry name" value="mutS1"/>
    <property type="match status" value="1"/>
</dbReference>
<evidence type="ECO:0000256" key="9">
    <source>
        <dbReference type="HAMAP-Rule" id="MF_00096"/>
    </source>
</evidence>
<dbReference type="InterPro" id="IPR005748">
    <property type="entry name" value="DNA_mismatch_repair_MutS"/>
</dbReference>
<evidence type="ECO:0000256" key="6">
    <source>
        <dbReference type="ARBA" id="ARBA00023125"/>
    </source>
</evidence>
<evidence type="ECO:0000313" key="13">
    <source>
        <dbReference type="Proteomes" id="UP000594468"/>
    </source>
</evidence>
<proteinExistence type="inferred from homology"/>
<dbReference type="EMBL" id="CP062983">
    <property type="protein sequence ID" value="QPC81547.1"/>
    <property type="molecule type" value="Genomic_DNA"/>
</dbReference>
<dbReference type="InterPro" id="IPR016151">
    <property type="entry name" value="DNA_mismatch_repair_MutS_N"/>
</dbReference>
<evidence type="ECO:0000256" key="5">
    <source>
        <dbReference type="ARBA" id="ARBA00022840"/>
    </source>
</evidence>
<keyword evidence="6 9" id="KW-0238">DNA-binding</keyword>
<comment type="function">
    <text evidence="8 9">This protein is involved in the repair of mismatches in DNA. It is possible that it carries out the mismatch recognition step. This protein has a weak ATPase activity.</text>
</comment>
<dbReference type="SUPFAM" id="SSF55271">
    <property type="entry name" value="DNA repair protein MutS, domain I"/>
    <property type="match status" value="1"/>
</dbReference>
<dbReference type="Gene3D" id="3.30.420.110">
    <property type="entry name" value="MutS, connector domain"/>
    <property type="match status" value="1"/>
</dbReference>
<dbReference type="InterPro" id="IPR027417">
    <property type="entry name" value="P-loop_NTPase"/>
</dbReference>
<dbReference type="InterPro" id="IPR036187">
    <property type="entry name" value="DNA_mismatch_repair_MutS_sf"/>
</dbReference>
<dbReference type="KEGG" id="pmet:G4Y79_17895"/>
<dbReference type="InterPro" id="IPR007860">
    <property type="entry name" value="DNA_mmatch_repair_MutS_con_dom"/>
</dbReference>
<dbReference type="HAMAP" id="MF_00096">
    <property type="entry name" value="MutS"/>
    <property type="match status" value="1"/>
</dbReference>
<dbReference type="GO" id="GO:0005829">
    <property type="term" value="C:cytosol"/>
    <property type="evidence" value="ECO:0007669"/>
    <property type="project" value="TreeGrafter"/>
</dbReference>
<comment type="similarity">
    <text evidence="1 9 10">Belongs to the DNA mismatch repair MutS family.</text>
</comment>
<dbReference type="GO" id="GO:0140664">
    <property type="term" value="F:ATP-dependent DNA damage sensor activity"/>
    <property type="evidence" value="ECO:0007669"/>
    <property type="project" value="InterPro"/>
</dbReference>
<dbReference type="GO" id="GO:0030983">
    <property type="term" value="F:mismatched DNA binding"/>
    <property type="evidence" value="ECO:0007669"/>
    <property type="project" value="InterPro"/>
</dbReference>
<reference evidence="12 13" key="1">
    <citation type="submission" date="2020-02" db="EMBL/GenBank/DDBJ databases">
        <authorList>
            <person name="Zheng R.K."/>
            <person name="Sun C.M."/>
        </authorList>
    </citation>
    <scope>NUCLEOTIDE SEQUENCE [LARGE SCALE GENOMIC DNA]</scope>
    <source>
        <strain evidence="13">rifampicinis</strain>
    </source>
</reference>
<dbReference type="SUPFAM" id="SSF48334">
    <property type="entry name" value="DNA repair protein MutS, domain III"/>
    <property type="match status" value="1"/>
</dbReference>
<evidence type="ECO:0000256" key="3">
    <source>
        <dbReference type="ARBA" id="ARBA00022741"/>
    </source>
</evidence>
<evidence type="ECO:0000256" key="4">
    <source>
        <dbReference type="ARBA" id="ARBA00022763"/>
    </source>
</evidence>
<dbReference type="AlphaFoldDB" id="A0A7S8E728"/>
<dbReference type="InterPro" id="IPR007861">
    <property type="entry name" value="DNA_mismatch_repair_MutS_clamp"/>
</dbReference>
<dbReference type="PANTHER" id="PTHR11361">
    <property type="entry name" value="DNA MISMATCH REPAIR PROTEIN MUTS FAMILY MEMBER"/>
    <property type="match status" value="1"/>
</dbReference>